<dbReference type="PANTHER" id="PTHR12048">
    <property type="entry name" value="CCAAT-BINDING FACTOR-RELATED"/>
    <property type="match status" value="1"/>
</dbReference>
<organism evidence="4 5">
    <name type="scientific">Olpidium bornovanus</name>
    <dbReference type="NCBI Taxonomy" id="278681"/>
    <lineage>
        <taxon>Eukaryota</taxon>
        <taxon>Fungi</taxon>
        <taxon>Fungi incertae sedis</taxon>
        <taxon>Olpidiomycota</taxon>
        <taxon>Olpidiomycotina</taxon>
        <taxon>Olpidiomycetes</taxon>
        <taxon>Olpidiales</taxon>
        <taxon>Olpidiaceae</taxon>
        <taxon>Olpidium</taxon>
    </lineage>
</organism>
<feature type="domain" description="CCAAT-binding factor" evidence="3">
    <location>
        <begin position="180"/>
        <end position="330"/>
    </location>
</feature>
<feature type="compositionally biased region" description="Acidic residues" evidence="2">
    <location>
        <begin position="476"/>
        <end position="486"/>
    </location>
</feature>
<sequence>MKGVVVEECEQTLLRKNVGIRLQYYAVIALNQTILTNADQDVAAKLVDLYITIFKQLLHEGGGEDATKPTEGKREKAMKKKKRKCKGSTSVTSNPTIIEGERSKLVTALLTGVNRAFPFAKMDENVASGQSSGKPSALTNALFGLANISYDGHMDTLFKVTHTGTFNLSIQALMLIYQAMSAKQPMYLNLLFKALKADIIPSRVKAFVKRLIQVAAMHQPPFICGSFYMISEVRSGTERRNAAPEDNEDQQEHFVDVDREEMQGADGGTLGNALKTAECPTLTSSSGPAGTKNEYDPLKREPIYSNADRTCLWELVPFAKHYHPAVALFARTLLAGERIAQAPQMEAHTLIHFLERFVYRNAKAREPQRGVSIMQPIRPTPSASRKWAVNTEEWFSQSVDQIPVEEVSTLAHGPVFGFLFFHKYFTTKREQDPNFAKKAKKKKESEGEDGAADDGDLDEDEVWDAMMRSGGLPAGDSDEDASDGEGDNLGPMSSDEEEA</sequence>
<evidence type="ECO:0000313" key="4">
    <source>
        <dbReference type="EMBL" id="KAG5457771.1"/>
    </source>
</evidence>
<dbReference type="GO" id="GO:0005634">
    <property type="term" value="C:nucleus"/>
    <property type="evidence" value="ECO:0007669"/>
    <property type="project" value="TreeGrafter"/>
</dbReference>
<gene>
    <name evidence="4" type="ORF">BJ554DRAFT_2136</name>
</gene>
<feature type="compositionally biased region" description="Basic and acidic residues" evidence="2">
    <location>
        <begin position="62"/>
        <end position="75"/>
    </location>
</feature>
<dbReference type="AlphaFoldDB" id="A0A8H7ZQX0"/>
<evidence type="ECO:0000313" key="5">
    <source>
        <dbReference type="Proteomes" id="UP000673691"/>
    </source>
</evidence>
<evidence type="ECO:0000256" key="2">
    <source>
        <dbReference type="SAM" id="MobiDB-lite"/>
    </source>
</evidence>
<feature type="region of interest" description="Disordered" evidence="2">
    <location>
        <begin position="432"/>
        <end position="499"/>
    </location>
</feature>
<dbReference type="PANTHER" id="PTHR12048:SF0">
    <property type="entry name" value="CCAAT_ENHANCER-BINDING PROTEIN ZETA"/>
    <property type="match status" value="1"/>
</dbReference>
<name>A0A8H7ZQX0_9FUNG</name>
<comment type="caution">
    <text evidence="4">The sequence shown here is derived from an EMBL/GenBank/DDBJ whole genome shotgun (WGS) entry which is preliminary data.</text>
</comment>
<accession>A0A8H7ZQX0</accession>
<feature type="compositionally biased region" description="Basic residues" evidence="2">
    <location>
        <begin position="76"/>
        <end position="86"/>
    </location>
</feature>
<evidence type="ECO:0000259" key="3">
    <source>
        <dbReference type="Pfam" id="PF03914"/>
    </source>
</evidence>
<comment type="similarity">
    <text evidence="1">Belongs to the CBF/MAK21 family.</text>
</comment>
<dbReference type="EMBL" id="JAEFCI010009502">
    <property type="protein sequence ID" value="KAG5457771.1"/>
    <property type="molecule type" value="Genomic_DNA"/>
</dbReference>
<reference evidence="4 5" key="1">
    <citation type="journal article" name="Sci. Rep.">
        <title>Genome-scale phylogenetic analyses confirm Olpidium as the closest living zoosporic fungus to the non-flagellated, terrestrial fungi.</title>
        <authorList>
            <person name="Chang Y."/>
            <person name="Rochon D."/>
            <person name="Sekimoto S."/>
            <person name="Wang Y."/>
            <person name="Chovatia M."/>
            <person name="Sandor L."/>
            <person name="Salamov A."/>
            <person name="Grigoriev I.V."/>
            <person name="Stajich J.E."/>
            <person name="Spatafora J.W."/>
        </authorList>
    </citation>
    <scope>NUCLEOTIDE SEQUENCE [LARGE SCALE GENOMIC DNA]</scope>
    <source>
        <strain evidence="4">S191</strain>
    </source>
</reference>
<feature type="compositionally biased region" description="Acidic residues" evidence="2">
    <location>
        <begin position="446"/>
        <end position="463"/>
    </location>
</feature>
<protein>
    <submittedName>
        <fullName evidence="4">CBF/Mak21 family-domain-containing protein</fullName>
    </submittedName>
</protein>
<dbReference type="OrthoDB" id="28947at2759"/>
<dbReference type="Proteomes" id="UP000673691">
    <property type="component" value="Unassembled WGS sequence"/>
</dbReference>
<feature type="region of interest" description="Disordered" evidence="2">
    <location>
        <begin position="62"/>
        <end position="93"/>
    </location>
</feature>
<dbReference type="InterPro" id="IPR040155">
    <property type="entry name" value="CEBPZ/Mak21-like"/>
</dbReference>
<dbReference type="InterPro" id="IPR005612">
    <property type="entry name" value="CCAAT-binding_factor"/>
</dbReference>
<dbReference type="Pfam" id="PF03914">
    <property type="entry name" value="CBF"/>
    <property type="match status" value="1"/>
</dbReference>
<proteinExistence type="inferred from homology"/>
<feature type="non-terminal residue" evidence="4">
    <location>
        <position position="499"/>
    </location>
</feature>
<evidence type="ECO:0000256" key="1">
    <source>
        <dbReference type="ARBA" id="ARBA00007797"/>
    </source>
</evidence>
<keyword evidence="5" id="KW-1185">Reference proteome</keyword>